<dbReference type="PROSITE" id="PS00211">
    <property type="entry name" value="ABC_TRANSPORTER_1"/>
    <property type="match status" value="1"/>
</dbReference>
<keyword evidence="11" id="KW-1185">Reference proteome</keyword>
<dbReference type="InterPro" id="IPR017871">
    <property type="entry name" value="ABC_transporter-like_CS"/>
</dbReference>
<dbReference type="Proteomes" id="UP001348149">
    <property type="component" value="Unassembled WGS sequence"/>
</dbReference>
<feature type="transmembrane region" description="Helical" evidence="7">
    <location>
        <begin position="76"/>
        <end position="97"/>
    </location>
</feature>
<dbReference type="Pfam" id="PF00664">
    <property type="entry name" value="ABC_membrane"/>
    <property type="match status" value="1"/>
</dbReference>
<comment type="subcellular location">
    <subcellularLocation>
        <location evidence="1">Cell membrane</location>
        <topology evidence="1">Multi-pass membrane protein</topology>
    </subcellularLocation>
</comment>
<evidence type="ECO:0000259" key="9">
    <source>
        <dbReference type="PROSITE" id="PS50929"/>
    </source>
</evidence>
<evidence type="ECO:0000256" key="7">
    <source>
        <dbReference type="SAM" id="Phobius"/>
    </source>
</evidence>
<comment type="caution">
    <text evidence="10">The sequence shown here is derived from an EMBL/GenBank/DDBJ whole genome shotgun (WGS) entry which is preliminary data.</text>
</comment>
<dbReference type="Pfam" id="PF00005">
    <property type="entry name" value="ABC_tran"/>
    <property type="match status" value="1"/>
</dbReference>
<dbReference type="SUPFAM" id="SSF90123">
    <property type="entry name" value="ABC transporter transmembrane region"/>
    <property type="match status" value="1"/>
</dbReference>
<dbReference type="NCBIfam" id="TIGR02204">
    <property type="entry name" value="MsbA_rel"/>
    <property type="match status" value="1"/>
</dbReference>
<dbReference type="InterPro" id="IPR003439">
    <property type="entry name" value="ABC_transporter-like_ATP-bd"/>
</dbReference>
<keyword evidence="3" id="KW-0547">Nucleotide-binding</keyword>
<evidence type="ECO:0000256" key="3">
    <source>
        <dbReference type="ARBA" id="ARBA00022741"/>
    </source>
</evidence>
<dbReference type="InterPro" id="IPR011527">
    <property type="entry name" value="ABC1_TM_dom"/>
</dbReference>
<dbReference type="SUPFAM" id="SSF52540">
    <property type="entry name" value="P-loop containing nucleoside triphosphate hydrolases"/>
    <property type="match status" value="1"/>
</dbReference>
<dbReference type="PROSITE" id="PS50929">
    <property type="entry name" value="ABC_TM1F"/>
    <property type="match status" value="1"/>
</dbReference>
<proteinExistence type="predicted"/>
<dbReference type="Gene3D" id="3.40.50.300">
    <property type="entry name" value="P-loop containing nucleotide triphosphate hydrolases"/>
    <property type="match status" value="1"/>
</dbReference>
<dbReference type="CDD" id="cd18575">
    <property type="entry name" value="ABC_6TM_bac_exporter_ABCB8_10_like"/>
    <property type="match status" value="1"/>
</dbReference>
<keyword evidence="2 7" id="KW-0812">Transmembrane</keyword>
<dbReference type="InterPro" id="IPR036640">
    <property type="entry name" value="ABC1_TM_sf"/>
</dbReference>
<feature type="domain" description="ABC transmembrane type-1" evidence="9">
    <location>
        <begin position="38"/>
        <end position="319"/>
    </location>
</feature>
<protein>
    <submittedName>
        <fullName evidence="10">ABC transporter transmembrane domain-containing protein</fullName>
    </submittedName>
</protein>
<dbReference type="PANTHER" id="PTHR43394:SF1">
    <property type="entry name" value="ATP-BINDING CASSETTE SUB-FAMILY B MEMBER 10, MITOCHONDRIAL"/>
    <property type="match status" value="1"/>
</dbReference>
<feature type="domain" description="ABC transporter" evidence="8">
    <location>
        <begin position="354"/>
        <end position="590"/>
    </location>
</feature>
<feature type="transmembrane region" description="Helical" evidence="7">
    <location>
        <begin position="258"/>
        <end position="280"/>
    </location>
</feature>
<dbReference type="InterPro" id="IPR027417">
    <property type="entry name" value="P-loop_NTPase"/>
</dbReference>
<organism evidence="10 11">
    <name type="scientific">Mesobacterium hydrothermale</name>
    <dbReference type="NCBI Taxonomy" id="3111907"/>
    <lineage>
        <taxon>Bacteria</taxon>
        <taxon>Pseudomonadati</taxon>
        <taxon>Pseudomonadota</taxon>
        <taxon>Alphaproteobacteria</taxon>
        <taxon>Rhodobacterales</taxon>
        <taxon>Roseobacteraceae</taxon>
        <taxon>Mesobacterium</taxon>
    </lineage>
</organism>
<keyword evidence="6 7" id="KW-0472">Membrane</keyword>
<dbReference type="PANTHER" id="PTHR43394">
    <property type="entry name" value="ATP-DEPENDENT PERMEASE MDL1, MITOCHONDRIAL"/>
    <property type="match status" value="1"/>
</dbReference>
<dbReference type="RefSeq" id="WP_326299339.1">
    <property type="nucleotide sequence ID" value="NZ_JAYLLH010000046.1"/>
</dbReference>
<dbReference type="InterPro" id="IPR039421">
    <property type="entry name" value="Type_1_exporter"/>
</dbReference>
<evidence type="ECO:0000256" key="5">
    <source>
        <dbReference type="ARBA" id="ARBA00022989"/>
    </source>
</evidence>
<evidence type="ECO:0000256" key="2">
    <source>
        <dbReference type="ARBA" id="ARBA00022692"/>
    </source>
</evidence>
<dbReference type="SMART" id="SM00382">
    <property type="entry name" value="AAA"/>
    <property type="match status" value="1"/>
</dbReference>
<sequence>MAHNSNTNPELSEREKSRRIGALAELWPFLKPYRALLAAATLALILTACVSLVLPMAVRRVVDNFNGTDATLLDRYFTAALGIVALLAIGTALRYALVTRLGERVVADIRKAVFDRVIGMSPAFFEKLMTGEVLSRITTDTTLILSVIGSSISIALRNVLIFAGGMVLMLLTSAKLTGLVLLIVPAVVIPILTLGRRLRVLSRENQDWIAASSGSASEALSSVQTVQAFTHEDLTRGEFSRVTELSFDSARRRIWTRAVMTAIVILFVFTGVVGVLWIGARDVRAGDMSAGALVQFVIYSVMVAGAVGALSEIFGELQRAAGATERLIELLQSTDSVKDPARPKVLSAPVRGEIGFENVRFTYPARPGHIALDGVTLTIAPGETVALVGPSGAGKSTIIQLIQRFYDPDAGRVMLDGVALSDLERAAFRKHIALVPQDPVIFAASARDNIRFGRPEATEAEIEAAARAAAAHDFIAALPDGYDTYVGERGVMLSGGQKQRIAIARAILRDAPVLLLDEATSALDAESERLVQSAVDTLAEGRTTIIVAHRLATVKKADRIVVMDEGRIVAQGPHDALVAEGGLYARLARLQFTDGLAAE</sequence>
<keyword evidence="4" id="KW-0067">ATP-binding</keyword>
<reference evidence="10 11" key="1">
    <citation type="submission" date="2024-01" db="EMBL/GenBank/DDBJ databases">
        <title>Mesobacterium rodlantinim sp. nov., isolated from shallow sea hydrothermal systems off Kueishantao Island.</title>
        <authorList>
            <person name="Su Z."/>
            <person name="Tang K."/>
        </authorList>
    </citation>
    <scope>NUCLEOTIDE SEQUENCE [LARGE SCALE GENOMIC DNA]</scope>
    <source>
        <strain evidence="10 11">TK19101</strain>
    </source>
</reference>
<dbReference type="EMBL" id="JAYLLH010000046">
    <property type="protein sequence ID" value="MEC3863270.1"/>
    <property type="molecule type" value="Genomic_DNA"/>
</dbReference>
<name>A0ABU6HPW5_9RHOB</name>
<dbReference type="InterPro" id="IPR003593">
    <property type="entry name" value="AAA+_ATPase"/>
</dbReference>
<feature type="transmembrane region" description="Helical" evidence="7">
    <location>
        <begin position="292"/>
        <end position="310"/>
    </location>
</feature>
<feature type="transmembrane region" description="Helical" evidence="7">
    <location>
        <begin position="143"/>
        <end position="170"/>
    </location>
</feature>
<evidence type="ECO:0000259" key="8">
    <source>
        <dbReference type="PROSITE" id="PS50893"/>
    </source>
</evidence>
<evidence type="ECO:0000256" key="6">
    <source>
        <dbReference type="ARBA" id="ARBA00023136"/>
    </source>
</evidence>
<evidence type="ECO:0000313" key="10">
    <source>
        <dbReference type="EMBL" id="MEC3863270.1"/>
    </source>
</evidence>
<evidence type="ECO:0000256" key="1">
    <source>
        <dbReference type="ARBA" id="ARBA00004651"/>
    </source>
</evidence>
<dbReference type="PROSITE" id="PS50893">
    <property type="entry name" value="ABC_TRANSPORTER_2"/>
    <property type="match status" value="1"/>
</dbReference>
<gene>
    <name evidence="10" type="ORF">VK792_18420</name>
</gene>
<feature type="transmembrane region" description="Helical" evidence="7">
    <location>
        <begin position="176"/>
        <end position="195"/>
    </location>
</feature>
<accession>A0ABU6HPW5</accession>
<evidence type="ECO:0000313" key="11">
    <source>
        <dbReference type="Proteomes" id="UP001348149"/>
    </source>
</evidence>
<dbReference type="InterPro" id="IPR011918">
    <property type="entry name" value="ABC_MsbA_ATP-bd"/>
</dbReference>
<keyword evidence="5 7" id="KW-1133">Transmembrane helix</keyword>
<feature type="transmembrane region" description="Helical" evidence="7">
    <location>
        <begin position="35"/>
        <end position="56"/>
    </location>
</feature>
<dbReference type="Gene3D" id="1.20.1560.10">
    <property type="entry name" value="ABC transporter type 1, transmembrane domain"/>
    <property type="match status" value="1"/>
</dbReference>
<evidence type="ECO:0000256" key="4">
    <source>
        <dbReference type="ARBA" id="ARBA00022840"/>
    </source>
</evidence>